<dbReference type="Proteomes" id="UP001441944">
    <property type="component" value="Unassembled WGS sequence"/>
</dbReference>
<comment type="caution">
    <text evidence="1">The sequence shown here is derived from an EMBL/GenBank/DDBJ whole genome shotgun (WGS) entry which is preliminary data.</text>
</comment>
<evidence type="ECO:0000313" key="1">
    <source>
        <dbReference type="EMBL" id="GAA6196697.1"/>
    </source>
</evidence>
<dbReference type="RefSeq" id="WP_353399813.1">
    <property type="nucleotide sequence ID" value="NZ_BAABWU010000007.1"/>
</dbReference>
<sequence>MTQNLKYAGRRSLKQPRRSRVGAMGFVTRVAPLKSRFEIKAEMLEDAYLNAIADERSDGPFVKVSLDDL</sequence>
<gene>
    <name evidence="1" type="ORF">NBRC116598_21410</name>
</gene>
<proteinExistence type="predicted"/>
<organism evidence="1 2">
    <name type="scientific">Pseudophaeobacter arcticus</name>
    <dbReference type="NCBI Taxonomy" id="385492"/>
    <lineage>
        <taxon>Bacteria</taxon>
        <taxon>Pseudomonadati</taxon>
        <taxon>Pseudomonadota</taxon>
        <taxon>Alphaproteobacteria</taxon>
        <taxon>Rhodobacterales</taxon>
        <taxon>Paracoccaceae</taxon>
        <taxon>Pseudophaeobacter</taxon>
    </lineage>
</organism>
<dbReference type="EMBL" id="BAABWU010000007">
    <property type="protein sequence ID" value="GAA6196697.1"/>
    <property type="molecule type" value="Genomic_DNA"/>
</dbReference>
<keyword evidence="2" id="KW-1185">Reference proteome</keyword>
<protein>
    <submittedName>
        <fullName evidence="1">Uncharacterized protein</fullName>
    </submittedName>
</protein>
<name>A0ABQ0ALF4_9RHOB</name>
<reference evidence="1 2" key="1">
    <citation type="submission" date="2024-04" db="EMBL/GenBank/DDBJ databases">
        <title>Draft genome sequence of Pseudophaeobacter arcticus NBRC 116598.</title>
        <authorList>
            <person name="Miyakawa T."/>
            <person name="Kusuya Y."/>
            <person name="Miura T."/>
        </authorList>
    </citation>
    <scope>NUCLEOTIDE SEQUENCE [LARGE SCALE GENOMIC DNA]</scope>
    <source>
        <strain evidence="1 2">SU-CL00105</strain>
    </source>
</reference>
<evidence type="ECO:0000313" key="2">
    <source>
        <dbReference type="Proteomes" id="UP001441944"/>
    </source>
</evidence>
<accession>A0ABQ0ALF4</accession>